<reference evidence="3 4" key="1">
    <citation type="submission" date="2018-02" db="EMBL/GenBank/DDBJ databases">
        <title>Genomic Encyclopedia of Archaeal and Bacterial Type Strains, Phase II (KMG-II): from individual species to whole genera.</title>
        <authorList>
            <person name="Goeker M."/>
        </authorList>
    </citation>
    <scope>NUCLEOTIDE SEQUENCE [LARGE SCALE GENOMIC DNA]</scope>
    <source>
        <strain evidence="3 4">DSM 29526</strain>
    </source>
</reference>
<dbReference type="CDD" id="cd00293">
    <property type="entry name" value="USP-like"/>
    <property type="match status" value="1"/>
</dbReference>
<dbReference type="OrthoDB" id="9788959at2"/>
<accession>A0A2S6I7Y8</accession>
<dbReference type="PRINTS" id="PR01438">
    <property type="entry name" value="UNVRSLSTRESS"/>
</dbReference>
<evidence type="ECO:0000256" key="1">
    <source>
        <dbReference type="ARBA" id="ARBA00008791"/>
    </source>
</evidence>
<feature type="domain" description="UspA" evidence="2">
    <location>
        <begin position="5"/>
        <end position="148"/>
    </location>
</feature>
<dbReference type="InterPro" id="IPR006015">
    <property type="entry name" value="Universal_stress_UspA"/>
</dbReference>
<organism evidence="3 4">
    <name type="scientific">Neolewinella xylanilytica</name>
    <dbReference type="NCBI Taxonomy" id="1514080"/>
    <lineage>
        <taxon>Bacteria</taxon>
        <taxon>Pseudomonadati</taxon>
        <taxon>Bacteroidota</taxon>
        <taxon>Saprospiria</taxon>
        <taxon>Saprospirales</taxon>
        <taxon>Lewinellaceae</taxon>
        <taxon>Neolewinella</taxon>
    </lineage>
</organism>
<evidence type="ECO:0000259" key="2">
    <source>
        <dbReference type="Pfam" id="PF00582"/>
    </source>
</evidence>
<comment type="caution">
    <text evidence="3">The sequence shown here is derived from an EMBL/GenBank/DDBJ whole genome shotgun (WGS) entry which is preliminary data.</text>
</comment>
<dbReference type="SUPFAM" id="SSF52402">
    <property type="entry name" value="Adenine nucleotide alpha hydrolases-like"/>
    <property type="match status" value="2"/>
</dbReference>
<name>A0A2S6I7Y8_9BACT</name>
<evidence type="ECO:0000313" key="4">
    <source>
        <dbReference type="Proteomes" id="UP000237662"/>
    </source>
</evidence>
<dbReference type="AlphaFoldDB" id="A0A2S6I7Y8"/>
<sequence>MKPVKSILVPTDFSPAAMNAYRYALRLADELDAAIHLLFALPPAVSAPGYGSFVNVTDLMIDNSRQDLLAFYRKGLTLEAGKLRHVPAIQTYVEIGDLRYSIRRQVQREKNDLIVMGTTGSQGAWDDLLGTNTSVLMNRAPCPILIVPEQATYQPLRDICFATDLQGTAPFQAGSLLRSLRPFSPRMHFVHITTGDDKVPQYGLELLREVFDRPDKGYHATITERKSPHVTRAIFDFAGERDCQLVVMHRPERGWLNRLSKGSRTRDAALHTPLPLLILTDEVVVNASAEEAGMDAMAGS</sequence>
<feature type="domain" description="UspA" evidence="2">
    <location>
        <begin position="214"/>
        <end position="278"/>
    </location>
</feature>
<comment type="similarity">
    <text evidence="1">Belongs to the universal stress protein A family.</text>
</comment>
<proteinExistence type="inferred from homology"/>
<evidence type="ECO:0000313" key="3">
    <source>
        <dbReference type="EMBL" id="PPK87610.1"/>
    </source>
</evidence>
<dbReference type="PANTHER" id="PTHR46268">
    <property type="entry name" value="STRESS RESPONSE PROTEIN NHAX"/>
    <property type="match status" value="1"/>
</dbReference>
<dbReference type="EMBL" id="PTJC01000005">
    <property type="protein sequence ID" value="PPK87610.1"/>
    <property type="molecule type" value="Genomic_DNA"/>
</dbReference>
<dbReference type="Pfam" id="PF00582">
    <property type="entry name" value="Usp"/>
    <property type="match status" value="2"/>
</dbReference>
<keyword evidence="4" id="KW-1185">Reference proteome</keyword>
<gene>
    <name evidence="3" type="ORF">CLV84_0556</name>
</gene>
<dbReference type="PANTHER" id="PTHR46268:SF6">
    <property type="entry name" value="UNIVERSAL STRESS PROTEIN UP12"/>
    <property type="match status" value="1"/>
</dbReference>
<dbReference type="Gene3D" id="3.40.50.620">
    <property type="entry name" value="HUPs"/>
    <property type="match status" value="2"/>
</dbReference>
<dbReference type="Proteomes" id="UP000237662">
    <property type="component" value="Unassembled WGS sequence"/>
</dbReference>
<protein>
    <submittedName>
        <fullName evidence="3">Nucleotide-binding universal stress UspA family protein</fullName>
    </submittedName>
</protein>
<dbReference type="RefSeq" id="WP_104418206.1">
    <property type="nucleotide sequence ID" value="NZ_PTJC01000005.1"/>
</dbReference>
<dbReference type="InterPro" id="IPR006016">
    <property type="entry name" value="UspA"/>
</dbReference>
<dbReference type="InterPro" id="IPR014729">
    <property type="entry name" value="Rossmann-like_a/b/a_fold"/>
</dbReference>